<keyword evidence="4" id="KW-1185">Reference proteome</keyword>
<proteinExistence type="predicted"/>
<feature type="transmembrane region" description="Helical" evidence="2">
    <location>
        <begin position="28"/>
        <end position="48"/>
    </location>
</feature>
<organism evidence="3 4">
    <name type="scientific">Zostera marina</name>
    <name type="common">Eelgrass</name>
    <dbReference type="NCBI Taxonomy" id="29655"/>
    <lineage>
        <taxon>Eukaryota</taxon>
        <taxon>Viridiplantae</taxon>
        <taxon>Streptophyta</taxon>
        <taxon>Embryophyta</taxon>
        <taxon>Tracheophyta</taxon>
        <taxon>Spermatophyta</taxon>
        <taxon>Magnoliopsida</taxon>
        <taxon>Liliopsida</taxon>
        <taxon>Zosteraceae</taxon>
        <taxon>Zostera</taxon>
    </lineage>
</organism>
<feature type="non-terminal residue" evidence="3">
    <location>
        <position position="108"/>
    </location>
</feature>
<reference evidence="4" key="1">
    <citation type="journal article" date="2016" name="Nature">
        <title>The genome of the seagrass Zostera marina reveals angiosperm adaptation to the sea.</title>
        <authorList>
            <person name="Olsen J.L."/>
            <person name="Rouze P."/>
            <person name="Verhelst B."/>
            <person name="Lin Y.-C."/>
            <person name="Bayer T."/>
            <person name="Collen J."/>
            <person name="Dattolo E."/>
            <person name="De Paoli E."/>
            <person name="Dittami S."/>
            <person name="Maumus F."/>
            <person name="Michel G."/>
            <person name="Kersting A."/>
            <person name="Lauritano C."/>
            <person name="Lohaus R."/>
            <person name="Toepel M."/>
            <person name="Tonon T."/>
            <person name="Vanneste K."/>
            <person name="Amirebrahimi M."/>
            <person name="Brakel J."/>
            <person name="Bostroem C."/>
            <person name="Chovatia M."/>
            <person name="Grimwood J."/>
            <person name="Jenkins J.W."/>
            <person name="Jueterbock A."/>
            <person name="Mraz A."/>
            <person name="Stam W.T."/>
            <person name="Tice H."/>
            <person name="Bornberg-Bauer E."/>
            <person name="Green P.J."/>
            <person name="Pearson G.A."/>
            <person name="Procaccini G."/>
            <person name="Duarte C.M."/>
            <person name="Schmutz J."/>
            <person name="Reusch T.B.H."/>
            <person name="Van de Peer Y."/>
        </authorList>
    </citation>
    <scope>NUCLEOTIDE SEQUENCE [LARGE SCALE GENOMIC DNA]</scope>
    <source>
        <strain evidence="4">cv. Finnish</strain>
    </source>
</reference>
<keyword evidence="2" id="KW-0472">Membrane</keyword>
<feature type="compositionally biased region" description="Low complexity" evidence="1">
    <location>
        <begin position="54"/>
        <end position="69"/>
    </location>
</feature>
<evidence type="ECO:0000313" key="3">
    <source>
        <dbReference type="EMBL" id="KMZ68596.1"/>
    </source>
</evidence>
<name>A0A0K9PI33_ZOSMR</name>
<comment type="caution">
    <text evidence="3">The sequence shown here is derived from an EMBL/GenBank/DDBJ whole genome shotgun (WGS) entry which is preliminary data.</text>
</comment>
<evidence type="ECO:0000256" key="1">
    <source>
        <dbReference type="SAM" id="MobiDB-lite"/>
    </source>
</evidence>
<dbReference type="Proteomes" id="UP000036987">
    <property type="component" value="Unassembled WGS sequence"/>
</dbReference>
<keyword evidence="2" id="KW-0812">Transmembrane</keyword>
<accession>A0A0K9PI33</accession>
<evidence type="ECO:0000256" key="2">
    <source>
        <dbReference type="SAM" id="Phobius"/>
    </source>
</evidence>
<sequence>MKRRNSLSSSSSSSSSVWGKLQWNGKKFAYLLLLLFCFTTFLLLQSPYNRLETSQSSPSFSSSSSSSPSVHHNSKIAFMFIARNRLPLDLVWDAFLKGDEEGKFSIYV</sequence>
<keyword evidence="2" id="KW-1133">Transmembrane helix</keyword>
<dbReference type="OrthoDB" id="191334at2759"/>
<gene>
    <name evidence="3" type="ORF">ZOSMA_235G00010</name>
</gene>
<protein>
    <submittedName>
        <fullName evidence="3">Uncharacterized protein</fullName>
    </submittedName>
</protein>
<dbReference type="AlphaFoldDB" id="A0A0K9PI33"/>
<feature type="region of interest" description="Disordered" evidence="1">
    <location>
        <begin position="52"/>
        <end position="71"/>
    </location>
</feature>
<dbReference type="EMBL" id="LFYR01000829">
    <property type="protein sequence ID" value="KMZ68596.1"/>
    <property type="molecule type" value="Genomic_DNA"/>
</dbReference>
<evidence type="ECO:0000313" key="4">
    <source>
        <dbReference type="Proteomes" id="UP000036987"/>
    </source>
</evidence>